<sequence>MKDSANELCRGWGRRKDAPTLTPDLSERYGVEVGVSPPTTPTPDRDRRRAQSGGGSPAQLTQLVHRKTTGYDFREVIDVVADGMGRLWLSRTSGGVKDDG</sequence>
<gene>
    <name evidence="2" type="ORF">CRG98_010508</name>
</gene>
<proteinExistence type="predicted"/>
<evidence type="ECO:0000256" key="1">
    <source>
        <dbReference type="SAM" id="MobiDB-lite"/>
    </source>
</evidence>
<evidence type="ECO:0000313" key="3">
    <source>
        <dbReference type="Proteomes" id="UP000233551"/>
    </source>
</evidence>
<comment type="caution">
    <text evidence="2">The sequence shown here is derived from an EMBL/GenBank/DDBJ whole genome shotgun (WGS) entry which is preliminary data.</text>
</comment>
<evidence type="ECO:0000313" key="2">
    <source>
        <dbReference type="EMBL" id="PKI69039.1"/>
    </source>
</evidence>
<dbReference type="EMBL" id="PGOL01000523">
    <property type="protein sequence ID" value="PKI69039.1"/>
    <property type="molecule type" value="Genomic_DNA"/>
</dbReference>
<name>A0A2I0KKS3_PUNGR</name>
<feature type="region of interest" description="Disordered" evidence="1">
    <location>
        <begin position="1"/>
        <end position="60"/>
    </location>
</feature>
<keyword evidence="3" id="KW-1185">Reference proteome</keyword>
<dbReference type="Proteomes" id="UP000233551">
    <property type="component" value="Unassembled WGS sequence"/>
</dbReference>
<protein>
    <submittedName>
        <fullName evidence="2">Uncharacterized protein</fullName>
    </submittedName>
</protein>
<organism evidence="2 3">
    <name type="scientific">Punica granatum</name>
    <name type="common">Pomegranate</name>
    <dbReference type="NCBI Taxonomy" id="22663"/>
    <lineage>
        <taxon>Eukaryota</taxon>
        <taxon>Viridiplantae</taxon>
        <taxon>Streptophyta</taxon>
        <taxon>Embryophyta</taxon>
        <taxon>Tracheophyta</taxon>
        <taxon>Spermatophyta</taxon>
        <taxon>Magnoliopsida</taxon>
        <taxon>eudicotyledons</taxon>
        <taxon>Gunneridae</taxon>
        <taxon>Pentapetalae</taxon>
        <taxon>rosids</taxon>
        <taxon>malvids</taxon>
        <taxon>Myrtales</taxon>
        <taxon>Lythraceae</taxon>
        <taxon>Punica</taxon>
    </lineage>
</organism>
<reference evidence="2 3" key="1">
    <citation type="submission" date="2017-11" db="EMBL/GenBank/DDBJ databases">
        <title>De-novo sequencing of pomegranate (Punica granatum L.) genome.</title>
        <authorList>
            <person name="Akparov Z."/>
            <person name="Amiraslanov A."/>
            <person name="Hajiyeva S."/>
            <person name="Abbasov M."/>
            <person name="Kaur K."/>
            <person name="Hamwieh A."/>
            <person name="Solovyev V."/>
            <person name="Salamov A."/>
            <person name="Braich B."/>
            <person name="Kosarev P."/>
            <person name="Mahmoud A."/>
            <person name="Hajiyev E."/>
            <person name="Babayeva S."/>
            <person name="Izzatullayeva V."/>
            <person name="Mammadov A."/>
            <person name="Mammadov A."/>
            <person name="Sharifova S."/>
            <person name="Ojaghi J."/>
            <person name="Eynullazada K."/>
            <person name="Bayramov B."/>
            <person name="Abdulazimova A."/>
            <person name="Shahmuradov I."/>
        </authorList>
    </citation>
    <scope>NUCLEOTIDE SEQUENCE [LARGE SCALE GENOMIC DNA]</scope>
    <source>
        <strain evidence="3">cv. AG2017</strain>
        <tissue evidence="2">Leaf</tissue>
    </source>
</reference>
<accession>A0A2I0KKS3</accession>
<dbReference type="AlphaFoldDB" id="A0A2I0KKS3"/>